<keyword evidence="8" id="KW-0449">Lipoprotein</keyword>
<dbReference type="EMBL" id="MGDT01000007">
    <property type="protein sequence ID" value="OGL66424.1"/>
    <property type="molecule type" value="Genomic_DNA"/>
</dbReference>
<dbReference type="EC" id="2.5.1.145" evidence="7"/>
<comment type="pathway">
    <text evidence="7">Protein modification; lipoprotein biosynthesis (diacylglyceryl transfer).</text>
</comment>
<evidence type="ECO:0000256" key="6">
    <source>
        <dbReference type="ARBA" id="ARBA00023136"/>
    </source>
</evidence>
<evidence type="ECO:0000256" key="2">
    <source>
        <dbReference type="ARBA" id="ARBA00022475"/>
    </source>
</evidence>
<name>A0A1F7TLK2_9BACT</name>
<reference evidence="8 9" key="1">
    <citation type="journal article" date="2016" name="Nat. Commun.">
        <title>Thousands of microbial genomes shed light on interconnected biogeochemical processes in an aquifer system.</title>
        <authorList>
            <person name="Anantharaman K."/>
            <person name="Brown C.T."/>
            <person name="Hug L.A."/>
            <person name="Sharon I."/>
            <person name="Castelle C.J."/>
            <person name="Probst A.J."/>
            <person name="Thomas B.C."/>
            <person name="Singh A."/>
            <person name="Wilkins M.J."/>
            <person name="Karaoz U."/>
            <person name="Brodie E.L."/>
            <person name="Williams K.H."/>
            <person name="Hubbard S.S."/>
            <person name="Banfield J.F."/>
        </authorList>
    </citation>
    <scope>NUCLEOTIDE SEQUENCE [LARGE SCALE GENOMIC DNA]</scope>
</reference>
<feature type="transmembrane region" description="Helical" evidence="7">
    <location>
        <begin position="17"/>
        <end position="36"/>
    </location>
</feature>
<evidence type="ECO:0000313" key="8">
    <source>
        <dbReference type="EMBL" id="OGL66424.1"/>
    </source>
</evidence>
<dbReference type="HAMAP" id="MF_01147">
    <property type="entry name" value="Lgt"/>
    <property type="match status" value="1"/>
</dbReference>
<keyword evidence="4 7" id="KW-0812">Transmembrane</keyword>
<feature type="transmembrane region" description="Helical" evidence="7">
    <location>
        <begin position="192"/>
        <end position="209"/>
    </location>
</feature>
<dbReference type="STRING" id="1802385.A2856_01880"/>
<dbReference type="Pfam" id="PF01790">
    <property type="entry name" value="LGT"/>
    <property type="match status" value="1"/>
</dbReference>
<evidence type="ECO:0000256" key="3">
    <source>
        <dbReference type="ARBA" id="ARBA00022679"/>
    </source>
</evidence>
<dbReference type="GO" id="GO:0008961">
    <property type="term" value="F:phosphatidylglycerol-prolipoprotein diacylglyceryl transferase activity"/>
    <property type="evidence" value="ECO:0007669"/>
    <property type="project" value="UniProtKB-UniRule"/>
</dbReference>
<feature type="transmembrane region" description="Helical" evidence="7">
    <location>
        <begin position="48"/>
        <end position="71"/>
    </location>
</feature>
<comment type="caution">
    <text evidence="8">The sequence shown here is derived from an EMBL/GenBank/DDBJ whole genome shotgun (WGS) entry which is preliminary data.</text>
</comment>
<evidence type="ECO:0000313" key="9">
    <source>
        <dbReference type="Proteomes" id="UP000177885"/>
    </source>
</evidence>
<dbReference type="GO" id="GO:0005886">
    <property type="term" value="C:plasma membrane"/>
    <property type="evidence" value="ECO:0007669"/>
    <property type="project" value="UniProtKB-SubCell"/>
</dbReference>
<evidence type="ECO:0000256" key="4">
    <source>
        <dbReference type="ARBA" id="ARBA00022692"/>
    </source>
</evidence>
<dbReference type="Proteomes" id="UP000177885">
    <property type="component" value="Unassembled WGS sequence"/>
</dbReference>
<comment type="similarity">
    <text evidence="1 7">Belongs to the Lgt family.</text>
</comment>
<proteinExistence type="inferred from homology"/>
<evidence type="ECO:0000256" key="5">
    <source>
        <dbReference type="ARBA" id="ARBA00022989"/>
    </source>
</evidence>
<gene>
    <name evidence="7" type="primary">lgt</name>
    <name evidence="8" type="ORF">A2856_01880</name>
</gene>
<accession>A0A1F7TLK2</accession>
<dbReference type="UniPathway" id="UPA00664"/>
<keyword evidence="3 7" id="KW-0808">Transferase</keyword>
<dbReference type="PANTHER" id="PTHR30589">
    <property type="entry name" value="PROLIPOPROTEIN DIACYLGLYCERYL TRANSFERASE"/>
    <property type="match status" value="1"/>
</dbReference>
<feature type="transmembrane region" description="Helical" evidence="7">
    <location>
        <begin position="123"/>
        <end position="142"/>
    </location>
</feature>
<sequence length="256" mass="28223">MIPYIQFISFQLGPLTIYVWGLMVALGILVATALGARVAKRRGLDERVIWDLAFWGAAGGFLGARLAHVLLYAPEQYVSEPIRILALRDGGYSSLGAFVGAILAGVIYARVKRAALAPYADIAALFVPLGYGIGRIGCFLIHDHPGTATDFFLGVRFPDGIVRHDLGSYEALNGFALALLFLILYRRKAPTKIYAPLFLVWYGFARFFLDFLRATDGAIVDARYGGLTPAQYLSVAMFLWGLWMFRDRSGSMAARR</sequence>
<keyword evidence="2 7" id="KW-1003">Cell membrane</keyword>
<dbReference type="PANTHER" id="PTHR30589:SF0">
    <property type="entry name" value="PHOSPHATIDYLGLYCEROL--PROLIPOPROTEIN DIACYLGLYCERYL TRANSFERASE"/>
    <property type="match status" value="1"/>
</dbReference>
<feature type="transmembrane region" description="Helical" evidence="7">
    <location>
        <begin position="229"/>
        <end position="246"/>
    </location>
</feature>
<dbReference type="GO" id="GO:0042158">
    <property type="term" value="P:lipoprotein biosynthetic process"/>
    <property type="evidence" value="ECO:0007669"/>
    <property type="project" value="UniProtKB-UniRule"/>
</dbReference>
<dbReference type="InterPro" id="IPR001640">
    <property type="entry name" value="Lgt"/>
</dbReference>
<dbReference type="NCBIfam" id="TIGR00544">
    <property type="entry name" value="lgt"/>
    <property type="match status" value="1"/>
</dbReference>
<keyword evidence="5 7" id="KW-1133">Transmembrane helix</keyword>
<protein>
    <recommendedName>
        <fullName evidence="7">Phosphatidylglycerol--prolipoprotein diacylglyceryl transferase</fullName>
        <ecNumber evidence="7">2.5.1.145</ecNumber>
    </recommendedName>
</protein>
<keyword evidence="6 7" id="KW-0472">Membrane</keyword>
<comment type="subcellular location">
    <subcellularLocation>
        <location evidence="7">Cell membrane</location>
        <topology evidence="7">Multi-pass membrane protein</topology>
    </subcellularLocation>
</comment>
<evidence type="ECO:0000256" key="7">
    <source>
        <dbReference type="HAMAP-Rule" id="MF_01147"/>
    </source>
</evidence>
<feature type="transmembrane region" description="Helical" evidence="7">
    <location>
        <begin position="166"/>
        <end position="185"/>
    </location>
</feature>
<dbReference type="AlphaFoldDB" id="A0A1F7TLK2"/>
<comment type="function">
    <text evidence="7">Catalyzes the transfer of the diacylglyceryl group from phosphatidylglycerol to the sulfhydryl group of the N-terminal cysteine of a prolipoprotein, the first step in the formation of mature lipoproteins.</text>
</comment>
<organism evidence="8 9">
    <name type="scientific">Candidatus Uhrbacteria bacterium RIFCSPHIGHO2_01_FULL_63_20</name>
    <dbReference type="NCBI Taxonomy" id="1802385"/>
    <lineage>
        <taxon>Bacteria</taxon>
        <taxon>Candidatus Uhriibacteriota</taxon>
    </lineage>
</organism>
<feature type="binding site" evidence="7">
    <location>
        <position position="135"/>
    </location>
    <ligand>
        <name>a 1,2-diacyl-sn-glycero-3-phospho-(1'-sn-glycerol)</name>
        <dbReference type="ChEBI" id="CHEBI:64716"/>
    </ligand>
</feature>
<feature type="transmembrane region" description="Helical" evidence="7">
    <location>
        <begin position="91"/>
        <end position="111"/>
    </location>
</feature>
<evidence type="ECO:0000256" key="1">
    <source>
        <dbReference type="ARBA" id="ARBA00007150"/>
    </source>
</evidence>
<comment type="catalytic activity">
    <reaction evidence="7">
        <text>L-cysteinyl-[prolipoprotein] + a 1,2-diacyl-sn-glycero-3-phospho-(1'-sn-glycerol) = an S-1,2-diacyl-sn-glyceryl-L-cysteinyl-[prolipoprotein] + sn-glycerol 1-phosphate + H(+)</text>
        <dbReference type="Rhea" id="RHEA:56712"/>
        <dbReference type="Rhea" id="RHEA-COMP:14679"/>
        <dbReference type="Rhea" id="RHEA-COMP:14680"/>
        <dbReference type="ChEBI" id="CHEBI:15378"/>
        <dbReference type="ChEBI" id="CHEBI:29950"/>
        <dbReference type="ChEBI" id="CHEBI:57685"/>
        <dbReference type="ChEBI" id="CHEBI:64716"/>
        <dbReference type="ChEBI" id="CHEBI:140658"/>
        <dbReference type="EC" id="2.5.1.145"/>
    </reaction>
</comment>